<dbReference type="SUPFAM" id="SSF81383">
    <property type="entry name" value="F-box domain"/>
    <property type="match status" value="1"/>
</dbReference>
<proteinExistence type="predicted"/>
<dbReference type="InterPro" id="IPR036047">
    <property type="entry name" value="F-box-like_dom_sf"/>
</dbReference>
<protein>
    <recommendedName>
        <fullName evidence="2">F-box domain-containing protein</fullName>
    </recommendedName>
</protein>
<dbReference type="EMBL" id="BFEA01000389">
    <property type="protein sequence ID" value="GBG81855.1"/>
    <property type="molecule type" value="Genomic_DNA"/>
</dbReference>
<dbReference type="OrthoDB" id="1929062at2759"/>
<dbReference type="Gene3D" id="3.80.10.10">
    <property type="entry name" value="Ribonuclease Inhibitor"/>
    <property type="match status" value="1"/>
</dbReference>
<dbReference type="Gene3D" id="1.20.1280.50">
    <property type="match status" value="1"/>
</dbReference>
<gene>
    <name evidence="3" type="ORF">CBR_g34038</name>
</gene>
<comment type="caution">
    <text evidence="3">The sequence shown here is derived from an EMBL/GenBank/DDBJ whole genome shotgun (WGS) entry which is preliminary data.</text>
</comment>
<dbReference type="SMART" id="SM00256">
    <property type="entry name" value="FBOX"/>
    <property type="match status" value="1"/>
</dbReference>
<sequence>MAEGWSRVSGHEAGEREDVFLEIEGELSCHKQRDNGSDYPRLQTREEDVSDSDGGMASGVKTERVGADLESDAGTSPHASYFKYRSSTYHHEKHNSKAKRVNYVADEYDWKDLVHDPLVLIFSFLAARDRFRAGKVCKTWYQASWDPVCWKQSVIPYDCLGCRHQHQREIINVVERINAPLDRIRLNQIAAMDVVTRGRGKPIDLSVNFCDIATLEFLAENCPLLERLKVTSLCLDSRWMKAVDAIATGCQSLSHLEIWMWISPLHVAEFTAKLAPRLPKLTSLALSNTQMTDDLLSATADGLPHLQALTLQLEQLITDASLGVIARKLKRLKTFDLKMCGSVTTGGVKSLRSQRHDLDVEVLMC</sequence>
<dbReference type="AlphaFoldDB" id="A0A388LHY2"/>
<evidence type="ECO:0000259" key="2">
    <source>
        <dbReference type="SMART" id="SM00256"/>
    </source>
</evidence>
<dbReference type="STRING" id="69332.A0A388LHY2"/>
<dbReference type="Pfam" id="PF12937">
    <property type="entry name" value="F-box-like"/>
    <property type="match status" value="1"/>
</dbReference>
<dbReference type="InterPro" id="IPR032675">
    <property type="entry name" value="LRR_dom_sf"/>
</dbReference>
<keyword evidence="4" id="KW-1185">Reference proteome</keyword>
<feature type="region of interest" description="Disordered" evidence="1">
    <location>
        <begin position="31"/>
        <end position="59"/>
    </location>
</feature>
<feature type="domain" description="F-box" evidence="2">
    <location>
        <begin position="113"/>
        <end position="153"/>
    </location>
</feature>
<reference evidence="3 4" key="1">
    <citation type="journal article" date="2018" name="Cell">
        <title>The Chara Genome: Secondary Complexity and Implications for Plant Terrestrialization.</title>
        <authorList>
            <person name="Nishiyama T."/>
            <person name="Sakayama H."/>
            <person name="Vries J.D."/>
            <person name="Buschmann H."/>
            <person name="Saint-Marcoux D."/>
            <person name="Ullrich K.K."/>
            <person name="Haas F.B."/>
            <person name="Vanderstraeten L."/>
            <person name="Becker D."/>
            <person name="Lang D."/>
            <person name="Vosolsobe S."/>
            <person name="Rombauts S."/>
            <person name="Wilhelmsson P.K.I."/>
            <person name="Janitza P."/>
            <person name="Kern R."/>
            <person name="Heyl A."/>
            <person name="Rumpler F."/>
            <person name="Villalobos L.I.A.C."/>
            <person name="Clay J.M."/>
            <person name="Skokan R."/>
            <person name="Toyoda A."/>
            <person name="Suzuki Y."/>
            <person name="Kagoshima H."/>
            <person name="Schijlen E."/>
            <person name="Tajeshwar N."/>
            <person name="Catarino B."/>
            <person name="Hetherington A.J."/>
            <person name="Saltykova A."/>
            <person name="Bonnot C."/>
            <person name="Breuninger H."/>
            <person name="Symeonidi A."/>
            <person name="Radhakrishnan G.V."/>
            <person name="Van Nieuwerburgh F."/>
            <person name="Deforce D."/>
            <person name="Chang C."/>
            <person name="Karol K.G."/>
            <person name="Hedrich R."/>
            <person name="Ulvskov P."/>
            <person name="Glockner G."/>
            <person name="Delwiche C.F."/>
            <person name="Petrasek J."/>
            <person name="Van de Peer Y."/>
            <person name="Friml J."/>
            <person name="Beilby M."/>
            <person name="Dolan L."/>
            <person name="Kohara Y."/>
            <person name="Sugano S."/>
            <person name="Fujiyama A."/>
            <person name="Delaux P.-M."/>
            <person name="Quint M."/>
            <person name="TheiBen G."/>
            <person name="Hagemann M."/>
            <person name="Harholt J."/>
            <person name="Dunand C."/>
            <person name="Zachgo S."/>
            <person name="Langdale J."/>
            <person name="Maumus F."/>
            <person name="Straeten D.V.D."/>
            <person name="Gould S.B."/>
            <person name="Rensing S.A."/>
        </authorList>
    </citation>
    <scope>NUCLEOTIDE SEQUENCE [LARGE SCALE GENOMIC DNA]</scope>
    <source>
        <strain evidence="3 4">S276</strain>
    </source>
</reference>
<evidence type="ECO:0000256" key="1">
    <source>
        <dbReference type="SAM" id="MobiDB-lite"/>
    </source>
</evidence>
<dbReference type="SUPFAM" id="SSF52047">
    <property type="entry name" value="RNI-like"/>
    <property type="match status" value="1"/>
</dbReference>
<dbReference type="Gramene" id="GBG81855">
    <property type="protein sequence ID" value="GBG81855"/>
    <property type="gene ID" value="CBR_g34038"/>
</dbReference>
<name>A0A388LHY2_CHABU</name>
<evidence type="ECO:0000313" key="3">
    <source>
        <dbReference type="EMBL" id="GBG81855.1"/>
    </source>
</evidence>
<dbReference type="PANTHER" id="PTHR38926:SF5">
    <property type="entry name" value="F-BOX AND LEUCINE-RICH REPEAT PROTEIN 6"/>
    <property type="match status" value="1"/>
</dbReference>
<dbReference type="PANTHER" id="PTHR38926">
    <property type="entry name" value="F-BOX DOMAIN CONTAINING PROTEIN, EXPRESSED"/>
    <property type="match status" value="1"/>
</dbReference>
<accession>A0A388LHY2</accession>
<evidence type="ECO:0000313" key="4">
    <source>
        <dbReference type="Proteomes" id="UP000265515"/>
    </source>
</evidence>
<organism evidence="3 4">
    <name type="scientific">Chara braunii</name>
    <name type="common">Braun's stonewort</name>
    <dbReference type="NCBI Taxonomy" id="69332"/>
    <lineage>
        <taxon>Eukaryota</taxon>
        <taxon>Viridiplantae</taxon>
        <taxon>Streptophyta</taxon>
        <taxon>Charophyceae</taxon>
        <taxon>Charales</taxon>
        <taxon>Characeae</taxon>
        <taxon>Chara</taxon>
    </lineage>
</organism>
<dbReference type="Proteomes" id="UP000265515">
    <property type="component" value="Unassembled WGS sequence"/>
</dbReference>
<dbReference type="InterPro" id="IPR001810">
    <property type="entry name" value="F-box_dom"/>
</dbReference>